<sequence length="444" mass="51115">MHHQYLFSATKRMYKRQFMKWKWRKYNSEGLRQSQLSGDRVEMVEGEMTCQRPRRRRLGPPLGRKYAGGQENGPLPILSTCIIHGSKNDRLSYGLLLNLHDLIQGASHRDPEWHRRAKFNYLPIPGRHFKALARLGAYFFDIKEFKRGGTIFQEAFRGIEGILNQEPIAIFRMLLLEIPHLLTDHGILQSYLKLVSDMLSIKQRGRSIHQIAQYMSSIAASCRDNLLEQMKRLRILIMDEYVGLRGRIDLHSIEATVEAMNWYDNERRARSWSDLLGSYEALLDEAKSTFGNNSFEDTRVEHSRVVATSLLMNHESPDFLALCHRHLSRLAAANNNGPLQNWDSWSLRLYGRTTSFMAKFHEASGNTHSGIECLKKAVEATDYAQNKATGGDKLRYSSTALLTRVKLAKYLMNSGRVIEAMELKAEIPKSSANLQQMVRDKQLW</sequence>
<comment type="caution">
    <text evidence="1">The sequence shown here is derived from an EMBL/GenBank/DDBJ whole genome shotgun (WGS) entry which is preliminary data.</text>
</comment>
<dbReference type="Proteomes" id="UP000434172">
    <property type="component" value="Unassembled WGS sequence"/>
</dbReference>
<evidence type="ECO:0008006" key="3">
    <source>
        <dbReference type="Google" id="ProtNLM"/>
    </source>
</evidence>
<accession>A0A8H3WSW3</accession>
<dbReference type="EMBL" id="WOWK01000009">
    <property type="protein sequence ID" value="KAF0330093.1"/>
    <property type="molecule type" value="Genomic_DNA"/>
</dbReference>
<proteinExistence type="predicted"/>
<gene>
    <name evidence="1" type="ORF">GQ607_002860</name>
</gene>
<organism evidence="1 2">
    <name type="scientific">Colletotrichum asianum</name>
    <dbReference type="NCBI Taxonomy" id="702518"/>
    <lineage>
        <taxon>Eukaryota</taxon>
        <taxon>Fungi</taxon>
        <taxon>Dikarya</taxon>
        <taxon>Ascomycota</taxon>
        <taxon>Pezizomycotina</taxon>
        <taxon>Sordariomycetes</taxon>
        <taxon>Hypocreomycetidae</taxon>
        <taxon>Glomerellales</taxon>
        <taxon>Glomerellaceae</taxon>
        <taxon>Colletotrichum</taxon>
        <taxon>Colletotrichum gloeosporioides species complex</taxon>
    </lineage>
</organism>
<dbReference type="AlphaFoldDB" id="A0A8H3WSW3"/>
<name>A0A8H3WSW3_9PEZI</name>
<reference evidence="1 2" key="1">
    <citation type="submission" date="2019-12" db="EMBL/GenBank/DDBJ databases">
        <title>A genome sequence resource for the geographically widespread anthracnose pathogen Colletotrichum asianum.</title>
        <authorList>
            <person name="Meng Y."/>
        </authorList>
    </citation>
    <scope>NUCLEOTIDE SEQUENCE [LARGE SCALE GENOMIC DNA]</scope>
    <source>
        <strain evidence="1 2">ICMP 18580</strain>
    </source>
</reference>
<evidence type="ECO:0000313" key="1">
    <source>
        <dbReference type="EMBL" id="KAF0330093.1"/>
    </source>
</evidence>
<protein>
    <recommendedName>
        <fullName evidence="3">Clr5 domain-containing protein</fullName>
    </recommendedName>
</protein>
<dbReference type="OrthoDB" id="5308957at2759"/>
<evidence type="ECO:0000313" key="2">
    <source>
        <dbReference type="Proteomes" id="UP000434172"/>
    </source>
</evidence>
<keyword evidence="2" id="KW-1185">Reference proteome</keyword>